<dbReference type="EMBL" id="JAUTXU010000221">
    <property type="protein sequence ID" value="KAK3697713.1"/>
    <property type="molecule type" value="Genomic_DNA"/>
</dbReference>
<name>A0ACC3MLX6_9PEZI</name>
<dbReference type="Proteomes" id="UP001281147">
    <property type="component" value="Unassembled WGS sequence"/>
</dbReference>
<evidence type="ECO:0000313" key="2">
    <source>
        <dbReference type="Proteomes" id="UP001281147"/>
    </source>
</evidence>
<comment type="caution">
    <text evidence="1">The sequence shown here is derived from an EMBL/GenBank/DDBJ whole genome shotgun (WGS) entry which is preliminary data.</text>
</comment>
<gene>
    <name evidence="1" type="ORF">LTR37_017295</name>
</gene>
<accession>A0ACC3MLX6</accession>
<keyword evidence="2" id="KW-1185">Reference proteome</keyword>
<evidence type="ECO:0000313" key="1">
    <source>
        <dbReference type="EMBL" id="KAK3697713.1"/>
    </source>
</evidence>
<organism evidence="1 2">
    <name type="scientific">Vermiconidia calcicola</name>
    <dbReference type="NCBI Taxonomy" id="1690605"/>
    <lineage>
        <taxon>Eukaryota</taxon>
        <taxon>Fungi</taxon>
        <taxon>Dikarya</taxon>
        <taxon>Ascomycota</taxon>
        <taxon>Pezizomycotina</taxon>
        <taxon>Dothideomycetes</taxon>
        <taxon>Dothideomycetidae</taxon>
        <taxon>Mycosphaerellales</taxon>
        <taxon>Extremaceae</taxon>
        <taxon>Vermiconidia</taxon>
    </lineage>
</organism>
<protein>
    <submittedName>
        <fullName evidence="1">Uncharacterized protein</fullName>
    </submittedName>
</protein>
<proteinExistence type="predicted"/>
<reference evidence="1" key="1">
    <citation type="submission" date="2023-07" db="EMBL/GenBank/DDBJ databases">
        <title>Black Yeasts Isolated from many extreme environments.</title>
        <authorList>
            <person name="Coleine C."/>
            <person name="Stajich J.E."/>
            <person name="Selbmann L."/>
        </authorList>
    </citation>
    <scope>NUCLEOTIDE SEQUENCE</scope>
    <source>
        <strain evidence="1">CCFEE 5714</strain>
    </source>
</reference>
<sequence>MAASKAPSRASSVAGDNGRAGLSLTKSGVNNPNPIQHATMGQAERAFSAGSTFLTGIMAISASQFIGAPLKLVDPTFYEHYMAWTKESFAVLTTTITQWWSPTVIRVSGDESMKGQLYQMEDGTLKCNFPHRLVLMANHQLYTDWMYLWWIAYTNKMHGHIYIILKESLKKVPIFGWGAQFYNFIFLSRKWETDRFRFRNALSHLKNPKNPMWLLIFPEGTNLSAVTREKSAKWAKKVGVPDMKHQLLPRSTGLQFCLQELRQTTNWLYDCTIAYEGVPRGQYGQDIFTLRSSLFEGRPPKSVNMFWRRFKISDIPLDNDEAFGRWLSNRWREKDYILEYYATFQQFPADDAIKALAATEGKREPNHAKAIGTEVKGGGWDEFLSIFGPITTAAGALSNLDMTDSLNFDAIMMQVAKQQQLSLSDLSSLSNLTGNLTAPAGAASQQMVRNALRAAQKSGTLPPPVMEYLMKETPQTQEQMKNAIMKYAAKSGNANLAKKAAQAPGEKQAASVRSQQDIAKVAQQTQQVISEVKKNPKVASPTPTIKQAMPMAKMESVVTRPLSTMAMQGGAAAVRKVAAQRTQQKGAALPGQATAAKKATAPAIAVKNPPAGAKAQSVAGAPTAKKSPPKISTADGASVASLPVSKKAPQGSKAIGTQKYPVSTKG</sequence>